<organism evidence="4 5">
    <name type="scientific">Antrihabitans stalactiti</name>
    <dbReference type="NCBI Taxonomy" id="2584121"/>
    <lineage>
        <taxon>Bacteria</taxon>
        <taxon>Bacillati</taxon>
        <taxon>Actinomycetota</taxon>
        <taxon>Actinomycetes</taxon>
        <taxon>Mycobacteriales</taxon>
        <taxon>Nocardiaceae</taxon>
        <taxon>Antrihabitans</taxon>
    </lineage>
</organism>
<reference evidence="4 5" key="1">
    <citation type="submission" date="2019-05" db="EMBL/GenBank/DDBJ databases">
        <authorList>
            <person name="Lee S.D."/>
        </authorList>
    </citation>
    <scope>NUCLEOTIDE SEQUENCE [LARGE SCALE GENOMIC DNA]</scope>
    <source>
        <strain evidence="4 5">YC2-7</strain>
    </source>
</reference>
<proteinExistence type="predicted"/>
<dbReference type="GO" id="GO:0032259">
    <property type="term" value="P:methylation"/>
    <property type="evidence" value="ECO:0007669"/>
    <property type="project" value="UniProtKB-KW"/>
</dbReference>
<dbReference type="Gene3D" id="3.40.50.150">
    <property type="entry name" value="Vaccinia Virus protein VP39"/>
    <property type="match status" value="1"/>
</dbReference>
<name>A0A848KGH9_9NOCA</name>
<gene>
    <name evidence="4" type="ORF">FGL95_19775</name>
</gene>
<keyword evidence="5" id="KW-1185">Reference proteome</keyword>
<protein>
    <submittedName>
        <fullName evidence="4">Class I SAM-dependent methyltransferase</fullName>
    </submittedName>
</protein>
<dbReference type="RefSeq" id="WP_169590036.1">
    <property type="nucleotide sequence ID" value="NZ_VCQU01000007.1"/>
</dbReference>
<keyword evidence="2 4" id="KW-0808">Transferase</keyword>
<dbReference type="GO" id="GO:0008168">
    <property type="term" value="F:methyltransferase activity"/>
    <property type="evidence" value="ECO:0007669"/>
    <property type="project" value="UniProtKB-KW"/>
</dbReference>
<evidence type="ECO:0000313" key="4">
    <source>
        <dbReference type="EMBL" id="NMN97281.1"/>
    </source>
</evidence>
<dbReference type="InterPro" id="IPR041698">
    <property type="entry name" value="Methyltransf_25"/>
</dbReference>
<dbReference type="Proteomes" id="UP000535543">
    <property type="component" value="Unassembled WGS sequence"/>
</dbReference>
<dbReference type="EMBL" id="VCQU01000007">
    <property type="protein sequence ID" value="NMN97281.1"/>
    <property type="molecule type" value="Genomic_DNA"/>
</dbReference>
<accession>A0A848KGH9</accession>
<feature type="domain" description="Methyltransferase" evidence="3">
    <location>
        <begin position="50"/>
        <end position="140"/>
    </location>
</feature>
<keyword evidence="1 4" id="KW-0489">Methyltransferase</keyword>
<evidence type="ECO:0000259" key="3">
    <source>
        <dbReference type="Pfam" id="PF13649"/>
    </source>
</evidence>
<dbReference type="AlphaFoldDB" id="A0A848KGH9"/>
<dbReference type="PANTHER" id="PTHR43861">
    <property type="entry name" value="TRANS-ACONITATE 2-METHYLTRANSFERASE-RELATED"/>
    <property type="match status" value="1"/>
</dbReference>
<sequence>MTEPGFLESTRASYDAIAVDYAARFADEPEARPLERAVLAEFASLVHGTVLEVGSGPGRVTALLDALGCKVFGIDLSPEMVALATRSYPGLKFEVGSMTALDMPDGALSGIVAWYSIIHIPDDLLPQVFAEFHRVLEPGGCLVVAFQVGDEPLCFAEAFGHAVALEVRRLQPDRIAELLTQAGFAVRARLVREAEGVETTPQGFLLALVDPKPGERDRREVGVVVENVALVVETEQGAQRFLAQLERVER</sequence>
<reference evidence="4 5" key="2">
    <citation type="submission" date="2020-06" db="EMBL/GenBank/DDBJ databases">
        <title>Antribacter stalactiti gen. nov., sp. nov., a new member of the family Nacardiaceae isolated from a cave.</title>
        <authorList>
            <person name="Kim I.S."/>
        </authorList>
    </citation>
    <scope>NUCLEOTIDE SEQUENCE [LARGE SCALE GENOMIC DNA]</scope>
    <source>
        <strain evidence="4 5">YC2-7</strain>
    </source>
</reference>
<evidence type="ECO:0000313" key="5">
    <source>
        <dbReference type="Proteomes" id="UP000535543"/>
    </source>
</evidence>
<evidence type="ECO:0000256" key="2">
    <source>
        <dbReference type="ARBA" id="ARBA00022679"/>
    </source>
</evidence>
<dbReference type="SUPFAM" id="SSF53335">
    <property type="entry name" value="S-adenosyl-L-methionine-dependent methyltransferases"/>
    <property type="match status" value="1"/>
</dbReference>
<dbReference type="PANTHER" id="PTHR43861:SF1">
    <property type="entry name" value="TRANS-ACONITATE 2-METHYLTRANSFERASE"/>
    <property type="match status" value="1"/>
</dbReference>
<evidence type="ECO:0000256" key="1">
    <source>
        <dbReference type="ARBA" id="ARBA00022603"/>
    </source>
</evidence>
<comment type="caution">
    <text evidence="4">The sequence shown here is derived from an EMBL/GenBank/DDBJ whole genome shotgun (WGS) entry which is preliminary data.</text>
</comment>
<dbReference type="Pfam" id="PF13649">
    <property type="entry name" value="Methyltransf_25"/>
    <property type="match status" value="1"/>
</dbReference>
<dbReference type="InterPro" id="IPR029063">
    <property type="entry name" value="SAM-dependent_MTases_sf"/>
</dbReference>
<dbReference type="CDD" id="cd02440">
    <property type="entry name" value="AdoMet_MTases"/>
    <property type="match status" value="1"/>
</dbReference>